<dbReference type="InterPro" id="IPR010852">
    <property type="entry name" value="ABATE"/>
</dbReference>
<accession>A0A1H8ZIL6</accession>
<dbReference type="Pfam" id="PF07336">
    <property type="entry name" value="ABATE"/>
    <property type="match status" value="1"/>
</dbReference>
<dbReference type="Gene3D" id="1.10.3300.10">
    <property type="entry name" value="Jann2411-like domain"/>
    <property type="match status" value="1"/>
</dbReference>
<reference evidence="2 3" key="1">
    <citation type="submission" date="2016-10" db="EMBL/GenBank/DDBJ databases">
        <authorList>
            <person name="de Groot N.N."/>
        </authorList>
    </citation>
    <scope>NUCLEOTIDE SEQUENCE [LARGE SCALE GENOMIC DNA]</scope>
    <source>
        <strain evidence="2 3">CGMCC 4.3519</strain>
    </source>
</reference>
<dbReference type="AlphaFoldDB" id="A0A1H8ZIL6"/>
<proteinExistence type="predicted"/>
<dbReference type="InterPro" id="IPR021005">
    <property type="entry name" value="Znf_CGNR"/>
</dbReference>
<dbReference type="PANTHER" id="PTHR35525:SF3">
    <property type="entry name" value="BLL6575 PROTEIN"/>
    <property type="match status" value="1"/>
</dbReference>
<gene>
    <name evidence="2" type="ORF">SAMN05216481_101554</name>
</gene>
<feature type="domain" description="Zinc finger CGNR" evidence="1">
    <location>
        <begin position="159"/>
        <end position="198"/>
    </location>
</feature>
<sequence>MAKAVVTNSSRKAQAEPLPVEFANTLSAARGCTVEGLGSPADLEAWLWRHRDLFPDPGPLREETALRASEQQLSHACVLRDAVRRLIAARVDRKAPHPWDIAHVNRASGMSQAWPVLVWQGTRAPGADSLCTADAVTHALSLIARSLVVLLAGEQGALLRSCRAPGCVLFFYRHHPRRAWCSSGCGNRARVARHQARHCADNRK</sequence>
<evidence type="ECO:0000259" key="1">
    <source>
        <dbReference type="Pfam" id="PF11706"/>
    </source>
</evidence>
<evidence type="ECO:0000313" key="3">
    <source>
        <dbReference type="Proteomes" id="UP000199055"/>
    </source>
</evidence>
<keyword evidence="3" id="KW-1185">Reference proteome</keyword>
<name>A0A1H8ZIL6_9ACTN</name>
<dbReference type="EMBL" id="FOET01000001">
    <property type="protein sequence ID" value="SEP64154.1"/>
    <property type="molecule type" value="Genomic_DNA"/>
</dbReference>
<dbReference type="PANTHER" id="PTHR35525">
    <property type="entry name" value="BLL6575 PROTEIN"/>
    <property type="match status" value="1"/>
</dbReference>
<dbReference type="SUPFAM" id="SSF160904">
    <property type="entry name" value="Jann2411-like"/>
    <property type="match status" value="1"/>
</dbReference>
<dbReference type="RefSeq" id="WP_245769798.1">
    <property type="nucleotide sequence ID" value="NZ_FOET01000001.1"/>
</dbReference>
<dbReference type="Pfam" id="PF11706">
    <property type="entry name" value="zf-CGNR"/>
    <property type="match status" value="1"/>
</dbReference>
<dbReference type="STRING" id="403935.SAMN05216481_101554"/>
<dbReference type="Proteomes" id="UP000199055">
    <property type="component" value="Unassembled WGS sequence"/>
</dbReference>
<organism evidence="2 3">
    <name type="scientific">Streptomyces radiopugnans</name>
    <dbReference type="NCBI Taxonomy" id="403935"/>
    <lineage>
        <taxon>Bacteria</taxon>
        <taxon>Bacillati</taxon>
        <taxon>Actinomycetota</taxon>
        <taxon>Actinomycetes</taxon>
        <taxon>Kitasatosporales</taxon>
        <taxon>Streptomycetaceae</taxon>
        <taxon>Streptomyces</taxon>
    </lineage>
</organism>
<protein>
    <submittedName>
        <fullName evidence="2">Conserved protein containing a Zn-ribbon-like motif, possibly RNA-binding</fullName>
    </submittedName>
</protein>
<evidence type="ECO:0000313" key="2">
    <source>
        <dbReference type="EMBL" id="SEP64154.1"/>
    </source>
</evidence>
<dbReference type="InterPro" id="IPR023286">
    <property type="entry name" value="ABATE_dom_sf"/>
</dbReference>